<dbReference type="InterPro" id="IPR004477">
    <property type="entry name" value="ComEC_N"/>
</dbReference>
<reference evidence="8 9" key="1">
    <citation type="submission" date="2019-02" db="EMBL/GenBank/DDBJ databases">
        <title>Planctomycetal bacteria perform biofilm scaping via a novel small molecule.</title>
        <authorList>
            <person name="Jeske O."/>
            <person name="Boedeker C."/>
            <person name="Wiegand S."/>
            <person name="Breitling P."/>
            <person name="Kallscheuer N."/>
            <person name="Jogler M."/>
            <person name="Rohde M."/>
            <person name="Petersen J."/>
            <person name="Medema M.H."/>
            <person name="Surup F."/>
            <person name="Jogler C."/>
        </authorList>
    </citation>
    <scope>NUCLEOTIDE SEQUENCE [LARGE SCALE GENOMIC DNA]</scope>
    <source>
        <strain evidence="8 9">Mal15</strain>
    </source>
</reference>
<dbReference type="CDD" id="cd07731">
    <property type="entry name" value="ComA-like_MBL-fold"/>
    <property type="match status" value="1"/>
</dbReference>
<dbReference type="NCBIfam" id="TIGR00360">
    <property type="entry name" value="ComEC_N-term"/>
    <property type="match status" value="1"/>
</dbReference>
<keyword evidence="9" id="KW-1185">Reference proteome</keyword>
<accession>A0A5B9MNC2</accession>
<evidence type="ECO:0000256" key="4">
    <source>
        <dbReference type="ARBA" id="ARBA00022989"/>
    </source>
</evidence>
<dbReference type="InterPro" id="IPR001279">
    <property type="entry name" value="Metallo-B-lactamas"/>
</dbReference>
<evidence type="ECO:0000313" key="9">
    <source>
        <dbReference type="Proteomes" id="UP000321353"/>
    </source>
</evidence>
<feature type="transmembrane region" description="Helical" evidence="6">
    <location>
        <begin position="537"/>
        <end position="557"/>
    </location>
</feature>
<evidence type="ECO:0000256" key="1">
    <source>
        <dbReference type="ARBA" id="ARBA00004651"/>
    </source>
</evidence>
<keyword evidence="3 6" id="KW-0812">Transmembrane</keyword>
<dbReference type="Pfam" id="PF03772">
    <property type="entry name" value="Competence"/>
    <property type="match status" value="1"/>
</dbReference>
<evidence type="ECO:0000256" key="5">
    <source>
        <dbReference type="ARBA" id="ARBA00023136"/>
    </source>
</evidence>
<dbReference type="Pfam" id="PF13567">
    <property type="entry name" value="DUF4131"/>
    <property type="match status" value="1"/>
</dbReference>
<dbReference type="PANTHER" id="PTHR30619:SF1">
    <property type="entry name" value="RECOMBINATION PROTEIN 2"/>
    <property type="match status" value="1"/>
</dbReference>
<feature type="domain" description="Metallo-beta-lactamase" evidence="7">
    <location>
        <begin position="635"/>
        <end position="840"/>
    </location>
</feature>
<gene>
    <name evidence="8" type="ORF">Mal15_70100</name>
</gene>
<feature type="transmembrane region" description="Helical" evidence="6">
    <location>
        <begin position="569"/>
        <end position="591"/>
    </location>
</feature>
<evidence type="ECO:0000259" key="7">
    <source>
        <dbReference type="SMART" id="SM00849"/>
    </source>
</evidence>
<feature type="transmembrane region" description="Helical" evidence="6">
    <location>
        <begin position="352"/>
        <end position="369"/>
    </location>
</feature>
<dbReference type="InterPro" id="IPR035681">
    <property type="entry name" value="ComA-like_MBL"/>
</dbReference>
<evidence type="ECO:0000256" key="2">
    <source>
        <dbReference type="ARBA" id="ARBA00022475"/>
    </source>
</evidence>
<protein>
    <submittedName>
        <fullName evidence="8">ComEC family competence protein</fullName>
    </submittedName>
</protein>
<dbReference type="InterPro" id="IPR052159">
    <property type="entry name" value="Competence_DNA_uptake"/>
</dbReference>
<dbReference type="GO" id="GO:0005886">
    <property type="term" value="C:plasma membrane"/>
    <property type="evidence" value="ECO:0007669"/>
    <property type="project" value="UniProtKB-SubCell"/>
</dbReference>
<feature type="transmembrane region" description="Helical" evidence="6">
    <location>
        <begin position="44"/>
        <end position="65"/>
    </location>
</feature>
<dbReference type="KEGG" id="smam:Mal15_70100"/>
<dbReference type="Gene3D" id="3.60.15.10">
    <property type="entry name" value="Ribonuclease Z/Hydroxyacylglutathione hydrolase-like"/>
    <property type="match status" value="1"/>
</dbReference>
<evidence type="ECO:0000313" key="8">
    <source>
        <dbReference type="EMBL" id="QEG02889.1"/>
    </source>
</evidence>
<dbReference type="Proteomes" id="UP000321353">
    <property type="component" value="Chromosome"/>
</dbReference>
<feature type="transmembrane region" description="Helical" evidence="6">
    <location>
        <begin position="474"/>
        <end position="497"/>
    </location>
</feature>
<dbReference type="SMART" id="SM00849">
    <property type="entry name" value="Lactamase_B"/>
    <property type="match status" value="1"/>
</dbReference>
<dbReference type="EMBL" id="CP036264">
    <property type="protein sequence ID" value="QEG02889.1"/>
    <property type="molecule type" value="Genomic_DNA"/>
</dbReference>
<organism evidence="8 9">
    <name type="scientific">Stieleria maiorica</name>
    <dbReference type="NCBI Taxonomy" id="2795974"/>
    <lineage>
        <taxon>Bacteria</taxon>
        <taxon>Pseudomonadati</taxon>
        <taxon>Planctomycetota</taxon>
        <taxon>Planctomycetia</taxon>
        <taxon>Pirellulales</taxon>
        <taxon>Pirellulaceae</taxon>
        <taxon>Stieleria</taxon>
    </lineage>
</organism>
<dbReference type="Pfam" id="PF00753">
    <property type="entry name" value="Lactamase_B"/>
    <property type="match status" value="1"/>
</dbReference>
<keyword evidence="5 6" id="KW-0472">Membrane</keyword>
<dbReference type="AlphaFoldDB" id="A0A5B9MNC2"/>
<name>A0A5B9MNC2_9BACT</name>
<evidence type="ECO:0000256" key="6">
    <source>
        <dbReference type="SAM" id="Phobius"/>
    </source>
</evidence>
<dbReference type="InterPro" id="IPR036866">
    <property type="entry name" value="RibonucZ/Hydroxyglut_hydro"/>
</dbReference>
<feature type="transmembrane region" description="Helical" evidence="6">
    <location>
        <begin position="399"/>
        <end position="415"/>
    </location>
</feature>
<feature type="transmembrane region" description="Helical" evidence="6">
    <location>
        <begin position="421"/>
        <end position="440"/>
    </location>
</feature>
<keyword evidence="2" id="KW-1003">Cell membrane</keyword>
<feature type="transmembrane region" description="Helical" evidence="6">
    <location>
        <begin position="503"/>
        <end position="530"/>
    </location>
</feature>
<comment type="subcellular location">
    <subcellularLocation>
        <location evidence="1">Cell membrane</location>
        <topology evidence="1">Multi-pass membrane protein</topology>
    </subcellularLocation>
</comment>
<feature type="transmembrane region" description="Helical" evidence="6">
    <location>
        <begin position="598"/>
        <end position="615"/>
    </location>
</feature>
<dbReference type="SUPFAM" id="SSF56281">
    <property type="entry name" value="Metallo-hydrolase/oxidoreductase"/>
    <property type="match status" value="1"/>
</dbReference>
<dbReference type="InterPro" id="IPR025405">
    <property type="entry name" value="DUF4131"/>
</dbReference>
<proteinExistence type="predicted"/>
<sequence>MGATGVNAAWRRRSRLRQWMRRDWLNRDLLLEPGGRLASMLHRFPFVVASGFAALGVVCDAWWYVSLWTSMTRWLSIAAVAGLLPLAIERMLRPSPTGVQWTGVGGSARVVRWTCNAVLWMCCFGVLHAWSETSYRGASIRALVDQSDQPIVVRGRLDCTVSLRRNPISYGRRGDGQSPWQSQLTIALDQRRVGDGYEAIDGKVLVYVDGDMSEFRPGDRLEIYGWLRSFEGPTNPGESDLRPSYRRRGLHGRIETKHAGAITLLQPSPDRIAAAVAGIATRGRQSLLRHTDQVTGPLAVALVVGQREFVDPKTRDALLATGTAHLLSVSGMHLAILVLVVTWIVSALGIQPFSRFVVIVAVSALYVAVTGGRPPVMRAAILISMLLLSTCVRRTSQPINTLGVAALLLILLNPMNVFSVGVHLSFLAVITLMLAGRPIVPGSMRSEMELQRESGFQAMVDASSSRYVRHAKTVARFFGQMAWLSACVTAVSLPLVWSNFHLVSLVSVLTNVLVWAGLMLALPAGVLTVILDPVHSWLGMIPGTVCHVALRYMWWIIQGTATWPAGHAWLPAPPTAAVGLFYAVMAASLIWRSRRARWFRCGWVLVWGLAVFAISTRVSPLPPSTLEATFIDVGHGTSVIVRTPDERVWLYDCGRMGNHFGTSRDIDTALWSLGVTHLDGVFLSHADADHYNALPAILDRFSVDQIITPPAMLHGGDAALAPVRAAIADHGIPVREVTADEVTADEVTADGIAEEEGGARVVPAGMSVLHPSGHRITGSDNANSMVLRIDHGGGTLLLPGDLEPPGTGALASRPRPPAGGVLMAPHHGSLSMDADVVLAWARPQQTIVSGSRRAARTEVEAMLSVTGSGVHITARSGAIRVRLDDTGKIGIRRWLESPW</sequence>
<feature type="transmembrane region" description="Helical" evidence="6">
    <location>
        <begin position="324"/>
        <end position="345"/>
    </location>
</feature>
<dbReference type="PANTHER" id="PTHR30619">
    <property type="entry name" value="DNA INTERNALIZATION/COMPETENCE PROTEIN COMEC/REC2"/>
    <property type="match status" value="1"/>
</dbReference>
<keyword evidence="4 6" id="KW-1133">Transmembrane helix</keyword>
<evidence type="ECO:0000256" key="3">
    <source>
        <dbReference type="ARBA" id="ARBA00022692"/>
    </source>
</evidence>